<gene>
    <name evidence="1" type="ORF">Q8W34_18910</name>
</gene>
<keyword evidence="2" id="KW-1185">Reference proteome</keyword>
<evidence type="ECO:0000313" key="2">
    <source>
        <dbReference type="Proteomes" id="UP001177212"/>
    </source>
</evidence>
<evidence type="ECO:0000313" key="1">
    <source>
        <dbReference type="EMBL" id="MDP2566719.1"/>
    </source>
</evidence>
<dbReference type="RefSeq" id="WP_305473236.1">
    <property type="nucleotide sequence ID" value="NZ_JAUYVT010000025.1"/>
</dbReference>
<accession>A0ABT9FIU8</accession>
<name>A0ABT9FIU8_9GAMM</name>
<organism evidence="1 2">
    <name type="scientific">Pseudoalteromonas marina</name>
    <dbReference type="NCBI Taxonomy" id="267375"/>
    <lineage>
        <taxon>Bacteria</taxon>
        <taxon>Pseudomonadati</taxon>
        <taxon>Pseudomonadota</taxon>
        <taxon>Gammaproteobacteria</taxon>
        <taxon>Alteromonadales</taxon>
        <taxon>Pseudoalteromonadaceae</taxon>
        <taxon>Pseudoalteromonas</taxon>
    </lineage>
</organism>
<comment type="caution">
    <text evidence="1">The sequence shown here is derived from an EMBL/GenBank/DDBJ whole genome shotgun (WGS) entry which is preliminary data.</text>
</comment>
<dbReference type="PROSITE" id="PS51257">
    <property type="entry name" value="PROKAR_LIPOPROTEIN"/>
    <property type="match status" value="1"/>
</dbReference>
<reference evidence="1" key="1">
    <citation type="submission" date="2023-07" db="EMBL/GenBank/DDBJ databases">
        <title>Genome content predicts the carbon catabolic preferences of heterotrophic bacteria.</title>
        <authorList>
            <person name="Gralka M."/>
        </authorList>
    </citation>
    <scope>NUCLEOTIDE SEQUENCE</scope>
    <source>
        <strain evidence="1">4G09</strain>
    </source>
</reference>
<dbReference type="EMBL" id="JAUYVT010000025">
    <property type="protein sequence ID" value="MDP2566719.1"/>
    <property type="molecule type" value="Genomic_DNA"/>
</dbReference>
<protein>
    <recommendedName>
        <fullName evidence="3">Lipoprotein</fullName>
    </recommendedName>
</protein>
<feature type="non-terminal residue" evidence="1">
    <location>
        <position position="184"/>
    </location>
</feature>
<sequence length="184" mass="20894">MIRVLVICTVALFFAGCSKYDVITVEKQNRYEQDLTRFQEGLFNYLSSKGINKDIHVVDEGQLIKIKLLVENEKNISDETYKIIKRYLNQVNKQGKISIKFTNLKMANEELISFSKKKPTIHTMFKGTPRPLLYSSRYGSGATCSIKLVLDEVLPSIEVDDVVAKSDAATESSKLLQLMGMNFK</sequence>
<evidence type="ECO:0008006" key="3">
    <source>
        <dbReference type="Google" id="ProtNLM"/>
    </source>
</evidence>
<proteinExistence type="predicted"/>
<dbReference type="Proteomes" id="UP001177212">
    <property type="component" value="Unassembled WGS sequence"/>
</dbReference>